<dbReference type="CDD" id="cd01389">
    <property type="entry name" value="HMG-box_ROX1-like"/>
    <property type="match status" value="1"/>
</dbReference>
<dbReference type="Pfam" id="PF00505">
    <property type="entry name" value="HMG_box"/>
    <property type="match status" value="1"/>
</dbReference>
<evidence type="ECO:0000259" key="5">
    <source>
        <dbReference type="PROSITE" id="PS50118"/>
    </source>
</evidence>
<evidence type="ECO:0000313" key="7">
    <source>
        <dbReference type="Proteomes" id="UP001465976"/>
    </source>
</evidence>
<gene>
    <name evidence="6" type="ORF">V5O48_004263</name>
</gene>
<evidence type="ECO:0000256" key="1">
    <source>
        <dbReference type="ARBA" id="ARBA00023125"/>
    </source>
</evidence>
<name>A0ABR3FQW4_9AGAR</name>
<evidence type="ECO:0000256" key="3">
    <source>
        <dbReference type="PROSITE-ProRule" id="PRU00267"/>
    </source>
</evidence>
<dbReference type="PANTHER" id="PTHR45789:SF2">
    <property type="entry name" value="FI18025P1"/>
    <property type="match status" value="1"/>
</dbReference>
<keyword evidence="1 3" id="KW-0238">DNA-binding</keyword>
<dbReference type="InterPro" id="IPR036910">
    <property type="entry name" value="HMG_box_dom_sf"/>
</dbReference>
<comment type="caution">
    <text evidence="6">The sequence shown here is derived from an EMBL/GenBank/DDBJ whole genome shotgun (WGS) entry which is preliminary data.</text>
</comment>
<evidence type="ECO:0000256" key="2">
    <source>
        <dbReference type="ARBA" id="ARBA00023242"/>
    </source>
</evidence>
<organism evidence="6 7">
    <name type="scientific">Marasmius crinis-equi</name>
    <dbReference type="NCBI Taxonomy" id="585013"/>
    <lineage>
        <taxon>Eukaryota</taxon>
        <taxon>Fungi</taxon>
        <taxon>Dikarya</taxon>
        <taxon>Basidiomycota</taxon>
        <taxon>Agaricomycotina</taxon>
        <taxon>Agaricomycetes</taxon>
        <taxon>Agaricomycetidae</taxon>
        <taxon>Agaricales</taxon>
        <taxon>Marasmiineae</taxon>
        <taxon>Marasmiaceae</taxon>
        <taxon>Marasmius</taxon>
    </lineage>
</organism>
<proteinExistence type="predicted"/>
<accession>A0ABR3FQW4</accession>
<dbReference type="InterPro" id="IPR009071">
    <property type="entry name" value="HMG_box_dom"/>
</dbReference>
<dbReference type="InterPro" id="IPR051356">
    <property type="entry name" value="SOX/SOX-like_TF"/>
</dbReference>
<evidence type="ECO:0000313" key="6">
    <source>
        <dbReference type="EMBL" id="KAL0577714.1"/>
    </source>
</evidence>
<sequence length="432" mass="47684">MSDTSVFAVQPTDAFSSPLSSSSDWSRSHTPEISPIHENEGLNILSLDSIRVAKAFRSEGKPATPDLLQLPSLLTFSAASSSSPEPDHSHEHEHEHEEQPRRIPRPPNAFMLYRSDWLKQAHIPSNIERRQQALSCVAGECWNMLPAAEKQKWQAKAAEAYRVHQLKYPDYKFTPAPKGSGRKGKGKSEVSDSTVRSLREKYVHMPGPAVPPARRGRGRKAKGKLRKDDIRSDVETVSEPSLTPSLAPATVPAPIPLYPYAVAESSGESAALPPQFPSPSMPYYFSDRRQMSSGASPAMEVQPGTDSYFAQLPVRPMSVPIQPSTSSDMEFQGMGGFDMSSFSQEAHHYTENYEPYNINTAQPSVGDMNALRYTPPFSALTSGADDQQAYPSPVLHSEGEMLPSPLYSEEGTYPFCPEMGLVYPSDYPEYEN</sequence>
<feature type="domain" description="HMG box" evidence="5">
    <location>
        <begin position="103"/>
        <end position="172"/>
    </location>
</feature>
<dbReference type="Proteomes" id="UP001465976">
    <property type="component" value="Unassembled WGS sequence"/>
</dbReference>
<evidence type="ECO:0000256" key="4">
    <source>
        <dbReference type="SAM" id="MobiDB-lite"/>
    </source>
</evidence>
<feature type="region of interest" description="Disordered" evidence="4">
    <location>
        <begin position="174"/>
        <end position="245"/>
    </location>
</feature>
<dbReference type="PROSITE" id="PS50118">
    <property type="entry name" value="HMG_BOX_2"/>
    <property type="match status" value="1"/>
</dbReference>
<keyword evidence="2 3" id="KW-0539">Nucleus</keyword>
<feature type="compositionally biased region" description="Basic residues" evidence="4">
    <location>
        <begin position="214"/>
        <end position="225"/>
    </location>
</feature>
<dbReference type="Gene3D" id="1.10.30.10">
    <property type="entry name" value="High mobility group box domain"/>
    <property type="match status" value="1"/>
</dbReference>
<feature type="region of interest" description="Disordered" evidence="4">
    <location>
        <begin position="78"/>
        <end position="106"/>
    </location>
</feature>
<dbReference type="SMART" id="SM00398">
    <property type="entry name" value="HMG"/>
    <property type="match status" value="1"/>
</dbReference>
<dbReference type="SUPFAM" id="SSF47095">
    <property type="entry name" value="HMG-box"/>
    <property type="match status" value="1"/>
</dbReference>
<feature type="compositionally biased region" description="Basic and acidic residues" evidence="4">
    <location>
        <begin position="26"/>
        <end position="35"/>
    </location>
</feature>
<keyword evidence="7" id="KW-1185">Reference proteome</keyword>
<feature type="compositionally biased region" description="Low complexity" evidence="4">
    <location>
        <begin position="16"/>
        <end position="25"/>
    </location>
</feature>
<dbReference type="EMBL" id="JBAHYK010000141">
    <property type="protein sequence ID" value="KAL0577714.1"/>
    <property type="molecule type" value="Genomic_DNA"/>
</dbReference>
<protein>
    <recommendedName>
        <fullName evidence="5">HMG box domain-containing protein</fullName>
    </recommendedName>
</protein>
<feature type="DNA-binding region" description="HMG box" evidence="3">
    <location>
        <begin position="103"/>
        <end position="172"/>
    </location>
</feature>
<dbReference type="PANTHER" id="PTHR45789">
    <property type="entry name" value="FI18025P1"/>
    <property type="match status" value="1"/>
</dbReference>
<reference evidence="6 7" key="1">
    <citation type="submission" date="2024-02" db="EMBL/GenBank/DDBJ databases">
        <title>A draft genome for the cacao thread blight pathogen Marasmius crinis-equi.</title>
        <authorList>
            <person name="Cohen S.P."/>
            <person name="Baruah I.K."/>
            <person name="Amoako-Attah I."/>
            <person name="Bukari Y."/>
            <person name="Meinhardt L.W."/>
            <person name="Bailey B.A."/>
        </authorList>
    </citation>
    <scope>NUCLEOTIDE SEQUENCE [LARGE SCALE GENOMIC DNA]</scope>
    <source>
        <strain evidence="6 7">GH-76</strain>
    </source>
</reference>
<feature type="compositionally biased region" description="Basic and acidic residues" evidence="4">
    <location>
        <begin position="85"/>
        <end position="101"/>
    </location>
</feature>
<feature type="region of interest" description="Disordered" evidence="4">
    <location>
        <begin position="1"/>
        <end position="35"/>
    </location>
</feature>